<protein>
    <submittedName>
        <fullName evidence="2">Uncharacterized protein</fullName>
    </submittedName>
</protein>
<proteinExistence type="predicted"/>
<gene>
    <name evidence="2" type="ORF">CDAR_255191</name>
</gene>
<dbReference type="AlphaFoldDB" id="A0AAV4V212"/>
<evidence type="ECO:0000313" key="2">
    <source>
        <dbReference type="EMBL" id="GIY63929.1"/>
    </source>
</evidence>
<sequence length="68" mass="7308">MYVKAYLPLMPQSNLGRNSDPAASSTAGKTEKKVSGRSVGQTSIKATSPAPRRITPAHIPRRSTLCLR</sequence>
<dbReference type="EMBL" id="BPLQ01012247">
    <property type="protein sequence ID" value="GIY63929.1"/>
    <property type="molecule type" value="Genomic_DNA"/>
</dbReference>
<feature type="compositionally biased region" description="Polar residues" evidence="1">
    <location>
        <begin position="11"/>
        <end position="28"/>
    </location>
</feature>
<evidence type="ECO:0000256" key="1">
    <source>
        <dbReference type="SAM" id="MobiDB-lite"/>
    </source>
</evidence>
<organism evidence="2 3">
    <name type="scientific">Caerostris darwini</name>
    <dbReference type="NCBI Taxonomy" id="1538125"/>
    <lineage>
        <taxon>Eukaryota</taxon>
        <taxon>Metazoa</taxon>
        <taxon>Ecdysozoa</taxon>
        <taxon>Arthropoda</taxon>
        <taxon>Chelicerata</taxon>
        <taxon>Arachnida</taxon>
        <taxon>Araneae</taxon>
        <taxon>Araneomorphae</taxon>
        <taxon>Entelegynae</taxon>
        <taxon>Araneoidea</taxon>
        <taxon>Araneidae</taxon>
        <taxon>Caerostris</taxon>
    </lineage>
</organism>
<feature type="region of interest" description="Disordered" evidence="1">
    <location>
        <begin position="1"/>
        <end position="68"/>
    </location>
</feature>
<keyword evidence="3" id="KW-1185">Reference proteome</keyword>
<dbReference type="Proteomes" id="UP001054837">
    <property type="component" value="Unassembled WGS sequence"/>
</dbReference>
<name>A0AAV4V212_9ARAC</name>
<evidence type="ECO:0000313" key="3">
    <source>
        <dbReference type="Proteomes" id="UP001054837"/>
    </source>
</evidence>
<accession>A0AAV4V212</accession>
<reference evidence="2 3" key="1">
    <citation type="submission" date="2021-06" db="EMBL/GenBank/DDBJ databases">
        <title>Caerostris darwini draft genome.</title>
        <authorList>
            <person name="Kono N."/>
            <person name="Arakawa K."/>
        </authorList>
    </citation>
    <scope>NUCLEOTIDE SEQUENCE [LARGE SCALE GENOMIC DNA]</scope>
</reference>
<comment type="caution">
    <text evidence="2">The sequence shown here is derived from an EMBL/GenBank/DDBJ whole genome shotgun (WGS) entry which is preliminary data.</text>
</comment>